<comment type="subcellular location">
    <subcellularLocation>
        <location evidence="1 7">Cell membrane</location>
        <topology evidence="1 7">Multi-pass membrane protein</topology>
    </subcellularLocation>
</comment>
<accession>A0ABP3PQ79</accession>
<evidence type="ECO:0000256" key="5">
    <source>
        <dbReference type="ARBA" id="ARBA00022989"/>
    </source>
</evidence>
<feature type="domain" description="VTT" evidence="8">
    <location>
        <begin position="39"/>
        <end position="163"/>
    </location>
</feature>
<sequence>MEQFATDVLAFIRTHPEMAALVIGFTAFAESFAFVSFFFPGFAILVAAGAMVQAGLIDPVAAALAGAAGAALGDAVSYWIGIKFGHMLPDAWPFRRHPDALEQGATFFKKWGWPSVFIGRFFGPLRAFVPLAAGICRMPLVPFMAANVISAVVWAPALLFSGYVIGTIARSGWSIEQKALAAGAALAAFAGLVWLSRKIFKTG</sequence>
<evidence type="ECO:0000313" key="10">
    <source>
        <dbReference type="Proteomes" id="UP001499951"/>
    </source>
</evidence>
<dbReference type="InterPro" id="IPR032818">
    <property type="entry name" value="DedA-like"/>
</dbReference>
<protein>
    <submittedName>
        <fullName evidence="9">DedA family protein</fullName>
    </submittedName>
</protein>
<evidence type="ECO:0000256" key="7">
    <source>
        <dbReference type="RuleBase" id="RU367016"/>
    </source>
</evidence>
<comment type="caution">
    <text evidence="9">The sequence shown here is derived from an EMBL/GenBank/DDBJ whole genome shotgun (WGS) entry which is preliminary data.</text>
</comment>
<evidence type="ECO:0000313" key="9">
    <source>
        <dbReference type="EMBL" id="GAA0568301.1"/>
    </source>
</evidence>
<keyword evidence="4 7" id="KW-0812">Transmembrane</keyword>
<evidence type="ECO:0000256" key="1">
    <source>
        <dbReference type="ARBA" id="ARBA00004651"/>
    </source>
</evidence>
<feature type="transmembrane region" description="Helical" evidence="7">
    <location>
        <begin position="20"/>
        <end position="48"/>
    </location>
</feature>
<keyword evidence="5 7" id="KW-1133">Transmembrane helix</keyword>
<dbReference type="InterPro" id="IPR032816">
    <property type="entry name" value="VTT_dom"/>
</dbReference>
<gene>
    <name evidence="9" type="ORF">GCM10008942_16110</name>
</gene>
<keyword evidence="10" id="KW-1185">Reference proteome</keyword>
<dbReference type="PANTHER" id="PTHR30353">
    <property type="entry name" value="INNER MEMBRANE PROTEIN DEDA-RELATED"/>
    <property type="match status" value="1"/>
</dbReference>
<comment type="similarity">
    <text evidence="2 7">Belongs to the DedA family.</text>
</comment>
<evidence type="ECO:0000256" key="4">
    <source>
        <dbReference type="ARBA" id="ARBA00022692"/>
    </source>
</evidence>
<proteinExistence type="inferred from homology"/>
<dbReference type="EMBL" id="BAAADD010000004">
    <property type="protein sequence ID" value="GAA0568301.1"/>
    <property type="molecule type" value="Genomic_DNA"/>
</dbReference>
<dbReference type="PANTHER" id="PTHR30353:SF15">
    <property type="entry name" value="INNER MEMBRANE PROTEIN YABI"/>
    <property type="match status" value="1"/>
</dbReference>
<reference evidence="10" key="1">
    <citation type="journal article" date="2019" name="Int. J. Syst. Evol. Microbiol.">
        <title>The Global Catalogue of Microorganisms (GCM) 10K type strain sequencing project: providing services to taxonomists for standard genome sequencing and annotation.</title>
        <authorList>
            <consortium name="The Broad Institute Genomics Platform"/>
            <consortium name="The Broad Institute Genome Sequencing Center for Infectious Disease"/>
            <person name="Wu L."/>
            <person name="Ma J."/>
        </authorList>
    </citation>
    <scope>NUCLEOTIDE SEQUENCE [LARGE SCALE GENOMIC DNA]</scope>
    <source>
        <strain evidence="10">JCM 15089</strain>
    </source>
</reference>
<keyword evidence="3 7" id="KW-1003">Cell membrane</keyword>
<keyword evidence="6 7" id="KW-0472">Membrane</keyword>
<dbReference type="Pfam" id="PF09335">
    <property type="entry name" value="VTT_dom"/>
    <property type="match status" value="1"/>
</dbReference>
<organism evidence="9 10">
    <name type="scientific">Rhizomicrobium electricum</name>
    <dbReference type="NCBI Taxonomy" id="480070"/>
    <lineage>
        <taxon>Bacteria</taxon>
        <taxon>Pseudomonadati</taxon>
        <taxon>Pseudomonadota</taxon>
        <taxon>Alphaproteobacteria</taxon>
        <taxon>Micropepsales</taxon>
        <taxon>Micropepsaceae</taxon>
        <taxon>Rhizomicrobium</taxon>
    </lineage>
</organism>
<evidence type="ECO:0000256" key="3">
    <source>
        <dbReference type="ARBA" id="ARBA00022475"/>
    </source>
</evidence>
<feature type="transmembrane region" description="Helical" evidence="7">
    <location>
        <begin position="148"/>
        <end position="173"/>
    </location>
</feature>
<evidence type="ECO:0000256" key="2">
    <source>
        <dbReference type="ARBA" id="ARBA00010792"/>
    </source>
</evidence>
<dbReference type="RefSeq" id="WP_166929943.1">
    <property type="nucleotide sequence ID" value="NZ_BAAADD010000004.1"/>
</dbReference>
<evidence type="ECO:0000256" key="6">
    <source>
        <dbReference type="ARBA" id="ARBA00023136"/>
    </source>
</evidence>
<feature type="transmembrane region" description="Helical" evidence="7">
    <location>
        <begin position="60"/>
        <end position="80"/>
    </location>
</feature>
<dbReference type="Proteomes" id="UP001499951">
    <property type="component" value="Unassembled WGS sequence"/>
</dbReference>
<evidence type="ECO:0000259" key="8">
    <source>
        <dbReference type="Pfam" id="PF09335"/>
    </source>
</evidence>
<name>A0ABP3PQ79_9PROT</name>
<feature type="transmembrane region" description="Helical" evidence="7">
    <location>
        <begin position="179"/>
        <end position="196"/>
    </location>
</feature>